<evidence type="ECO:0000313" key="2">
    <source>
        <dbReference type="Proteomes" id="UP000283644"/>
    </source>
</evidence>
<dbReference type="AlphaFoldDB" id="A0A417Y2Y5"/>
<protein>
    <submittedName>
        <fullName evidence="1">Uncharacterized protein</fullName>
    </submittedName>
</protein>
<reference evidence="1 2" key="1">
    <citation type="submission" date="2018-09" db="EMBL/GenBank/DDBJ databases">
        <title>Genome sequencing of Nocardioides immobilis CCTCC AB 2017083 for comparison to Nocardioides silvaticus.</title>
        <authorList>
            <person name="Li C."/>
            <person name="Wang G."/>
        </authorList>
    </citation>
    <scope>NUCLEOTIDE SEQUENCE [LARGE SCALE GENOMIC DNA]</scope>
    <source>
        <strain evidence="1 2">CCTCC AB 2017083</strain>
    </source>
</reference>
<dbReference type="EMBL" id="QXGH01000015">
    <property type="protein sequence ID" value="RHW26904.1"/>
    <property type="molecule type" value="Genomic_DNA"/>
</dbReference>
<proteinExistence type="predicted"/>
<dbReference type="RefSeq" id="WP_118925470.1">
    <property type="nucleotide sequence ID" value="NZ_QXGH01000015.1"/>
</dbReference>
<dbReference type="PROSITE" id="PS51318">
    <property type="entry name" value="TAT"/>
    <property type="match status" value="1"/>
</dbReference>
<accession>A0A417Y2Y5</accession>
<sequence>MPSPPPRASRRAVLTGGTVVGAALLATAGCGVRQTEGSAGAAVLDTTAPAVDADTDLVEAVAGQLTTALDLAVATGAAVPALRPLSRRLASLHRAHLGELSRPDDDAGGKVKGSPETAKARLLRAEQKLQRELVQAALDAESGALAQVFASMAAAVAQELAVSG</sequence>
<evidence type="ECO:0000313" key="1">
    <source>
        <dbReference type="EMBL" id="RHW26904.1"/>
    </source>
</evidence>
<gene>
    <name evidence="1" type="ORF">D0Z08_11975</name>
</gene>
<name>A0A417Y2Y5_9ACTN</name>
<keyword evidence="2" id="KW-1185">Reference proteome</keyword>
<comment type="caution">
    <text evidence="1">The sequence shown here is derived from an EMBL/GenBank/DDBJ whole genome shotgun (WGS) entry which is preliminary data.</text>
</comment>
<organism evidence="1 2">
    <name type="scientific">Nocardioides immobilis</name>
    <dbReference type="NCBI Taxonomy" id="2049295"/>
    <lineage>
        <taxon>Bacteria</taxon>
        <taxon>Bacillati</taxon>
        <taxon>Actinomycetota</taxon>
        <taxon>Actinomycetes</taxon>
        <taxon>Propionibacteriales</taxon>
        <taxon>Nocardioidaceae</taxon>
        <taxon>Nocardioides</taxon>
    </lineage>
</organism>
<dbReference type="PROSITE" id="PS51257">
    <property type="entry name" value="PROKAR_LIPOPROTEIN"/>
    <property type="match status" value="1"/>
</dbReference>
<dbReference type="Proteomes" id="UP000283644">
    <property type="component" value="Unassembled WGS sequence"/>
</dbReference>
<dbReference type="InterPro" id="IPR006311">
    <property type="entry name" value="TAT_signal"/>
</dbReference>